<dbReference type="AlphaFoldDB" id="A0ABD1DXP7"/>
<dbReference type="EMBL" id="JBEHCU010000324">
    <property type="protein sequence ID" value="KAL1404526.1"/>
    <property type="molecule type" value="Genomic_DNA"/>
</dbReference>
<evidence type="ECO:0000313" key="4">
    <source>
        <dbReference type="EMBL" id="KAL1404526.1"/>
    </source>
</evidence>
<accession>A0ABD1DXP7</accession>
<keyword evidence="5" id="KW-1185">Reference proteome</keyword>
<evidence type="ECO:0000313" key="2">
    <source>
        <dbReference type="EMBL" id="KAL1378672.1"/>
    </source>
</evidence>
<dbReference type="EMBL" id="JBEHCU010002175">
    <property type="protein sequence ID" value="KAL1403035.1"/>
    <property type="molecule type" value="Genomic_DNA"/>
</dbReference>
<gene>
    <name evidence="2" type="ORF">pipiens_015433</name>
    <name evidence="4" type="ORF">pipiens_018843</name>
    <name evidence="3" type="ORF">pipiens_019543</name>
</gene>
<dbReference type="EMBL" id="JBEHCU010010171">
    <property type="protein sequence ID" value="KAL1378672.1"/>
    <property type="molecule type" value="Genomic_DNA"/>
</dbReference>
<feature type="region of interest" description="Disordered" evidence="1">
    <location>
        <begin position="47"/>
        <end position="68"/>
    </location>
</feature>
<organism evidence="4 5">
    <name type="scientific">Culex pipiens pipiens</name>
    <name type="common">Northern house mosquito</name>
    <dbReference type="NCBI Taxonomy" id="38569"/>
    <lineage>
        <taxon>Eukaryota</taxon>
        <taxon>Metazoa</taxon>
        <taxon>Ecdysozoa</taxon>
        <taxon>Arthropoda</taxon>
        <taxon>Hexapoda</taxon>
        <taxon>Insecta</taxon>
        <taxon>Pterygota</taxon>
        <taxon>Neoptera</taxon>
        <taxon>Endopterygota</taxon>
        <taxon>Diptera</taxon>
        <taxon>Nematocera</taxon>
        <taxon>Culicoidea</taxon>
        <taxon>Culicidae</taxon>
        <taxon>Culicinae</taxon>
        <taxon>Culicini</taxon>
        <taxon>Culex</taxon>
        <taxon>Culex</taxon>
    </lineage>
</organism>
<dbReference type="Proteomes" id="UP001562425">
    <property type="component" value="Unassembled WGS sequence"/>
</dbReference>
<protein>
    <submittedName>
        <fullName evidence="4">Uncharacterized protein</fullName>
    </submittedName>
</protein>
<name>A0ABD1DXP7_CULPP</name>
<comment type="caution">
    <text evidence="4">The sequence shown here is derived from an EMBL/GenBank/DDBJ whole genome shotgun (WGS) entry which is preliminary data.</text>
</comment>
<evidence type="ECO:0000256" key="1">
    <source>
        <dbReference type="SAM" id="MobiDB-lite"/>
    </source>
</evidence>
<evidence type="ECO:0000313" key="3">
    <source>
        <dbReference type="EMBL" id="KAL1403035.1"/>
    </source>
</evidence>
<feature type="compositionally biased region" description="Basic and acidic residues" evidence="1">
    <location>
        <begin position="50"/>
        <end position="61"/>
    </location>
</feature>
<sequence>MATWFCLDRGKFRFVGAQQVDGINQHWESAQPFDNFALLDVHPDNVPLPKRPDALPDESPHFGKLLRK</sequence>
<reference evidence="4 5" key="1">
    <citation type="submission" date="2024-05" db="EMBL/GenBank/DDBJ databases">
        <title>Culex pipiens pipiens assembly and annotation.</title>
        <authorList>
            <person name="Alout H."/>
            <person name="Durand T."/>
        </authorList>
    </citation>
    <scope>NUCLEOTIDE SEQUENCE [LARGE SCALE GENOMIC DNA]</scope>
    <source>
        <strain evidence="4">HA-2024</strain>
        <tissue evidence="4">Whole body</tissue>
    </source>
</reference>
<evidence type="ECO:0000313" key="5">
    <source>
        <dbReference type="Proteomes" id="UP001562425"/>
    </source>
</evidence>
<proteinExistence type="predicted"/>